<dbReference type="AlphaFoldDB" id="A0A0U1KTJ3"/>
<proteinExistence type="predicted"/>
<dbReference type="CDD" id="cd16936">
    <property type="entry name" value="HATPase_RsbW-like"/>
    <property type="match status" value="1"/>
</dbReference>
<accession>A0A0U1KTJ3</accession>
<evidence type="ECO:0000313" key="3">
    <source>
        <dbReference type="Proteomes" id="UP000049855"/>
    </source>
</evidence>
<sequence length="147" mass="16812">MKSTGVKIVIPAERRWLEFMDTSIDSILRTIGIENLPELNFAIREALINAMRVSESLNKDNVVSIETQVTVSESCLEIRILDEGKGIPSGWQERINTITCEEFVRGTSGRGLFFIKAYMDEMHSEIASDGRHVFIMRKNFWGEKNEQ</sequence>
<evidence type="ECO:0000313" key="2">
    <source>
        <dbReference type="EMBL" id="CQR70741.1"/>
    </source>
</evidence>
<dbReference type="RefSeq" id="WP_021169463.1">
    <property type="nucleotide sequence ID" value="NZ_CTRP01000003.1"/>
</dbReference>
<dbReference type="InterPro" id="IPR003594">
    <property type="entry name" value="HATPase_dom"/>
</dbReference>
<evidence type="ECO:0000259" key="1">
    <source>
        <dbReference type="Pfam" id="PF13581"/>
    </source>
</evidence>
<organism evidence="2 3">
    <name type="scientific">Sporomusa ovata</name>
    <dbReference type="NCBI Taxonomy" id="2378"/>
    <lineage>
        <taxon>Bacteria</taxon>
        <taxon>Bacillati</taxon>
        <taxon>Bacillota</taxon>
        <taxon>Negativicutes</taxon>
        <taxon>Selenomonadales</taxon>
        <taxon>Sporomusaceae</taxon>
        <taxon>Sporomusa</taxon>
    </lineage>
</organism>
<dbReference type="Pfam" id="PF13581">
    <property type="entry name" value="HATPase_c_2"/>
    <property type="match status" value="1"/>
</dbReference>
<reference evidence="3" key="1">
    <citation type="submission" date="2015-03" db="EMBL/GenBank/DDBJ databases">
        <authorList>
            <person name="Nijsse Bart"/>
        </authorList>
    </citation>
    <scope>NUCLEOTIDE SEQUENCE [LARGE SCALE GENOMIC DNA]</scope>
</reference>
<name>A0A0U1KTJ3_9FIRM</name>
<dbReference type="EMBL" id="CTRP01000003">
    <property type="protein sequence ID" value="CQR70741.1"/>
    <property type="molecule type" value="Genomic_DNA"/>
</dbReference>
<protein>
    <recommendedName>
        <fullName evidence="1">Histidine kinase/HSP90-like ATPase domain-containing protein</fullName>
    </recommendedName>
</protein>
<feature type="domain" description="Histidine kinase/HSP90-like ATPase" evidence="1">
    <location>
        <begin position="33"/>
        <end position="136"/>
    </location>
</feature>
<dbReference type="Proteomes" id="UP000049855">
    <property type="component" value="Unassembled WGS sequence"/>
</dbReference>
<dbReference type="InterPro" id="IPR036890">
    <property type="entry name" value="HATPase_C_sf"/>
</dbReference>
<dbReference type="SUPFAM" id="SSF55874">
    <property type="entry name" value="ATPase domain of HSP90 chaperone/DNA topoisomerase II/histidine kinase"/>
    <property type="match status" value="1"/>
</dbReference>
<dbReference type="Gene3D" id="3.30.565.10">
    <property type="entry name" value="Histidine kinase-like ATPase, C-terminal domain"/>
    <property type="match status" value="1"/>
</dbReference>
<gene>
    <name evidence="2" type="ORF">SpAn4DRAFT_1719</name>
</gene>
<keyword evidence="3" id="KW-1185">Reference proteome</keyword>